<dbReference type="Proteomes" id="UP000245720">
    <property type="component" value="Unassembled WGS sequence"/>
</dbReference>
<name>A0A315XTK4_RUMFL</name>
<organism evidence="1 2">
    <name type="scientific">Ruminococcus flavefaciens</name>
    <dbReference type="NCBI Taxonomy" id="1265"/>
    <lineage>
        <taxon>Bacteria</taxon>
        <taxon>Bacillati</taxon>
        <taxon>Bacillota</taxon>
        <taxon>Clostridia</taxon>
        <taxon>Eubacteriales</taxon>
        <taxon>Oscillospiraceae</taxon>
        <taxon>Ruminococcus</taxon>
    </lineage>
</organism>
<evidence type="ECO:0000313" key="2">
    <source>
        <dbReference type="Proteomes" id="UP000245720"/>
    </source>
</evidence>
<gene>
    <name evidence="1" type="ORF">IE37_03312</name>
</gene>
<dbReference type="OrthoDB" id="1826634at2"/>
<dbReference type="AlphaFoldDB" id="A0A315XTK4"/>
<comment type="caution">
    <text evidence="1">The sequence shown here is derived from an EMBL/GenBank/DDBJ whole genome shotgun (WGS) entry which is preliminary data.</text>
</comment>
<sequence length="117" mass="13666">MSNVIDKLDAVINVEYKNKYKEWLNLSHEELIEKADEISAARFVKDNIQDSFTEDEAEYLLQFKEPLEILVDRITALNDPNNIAVKEQFSDMVSEMYDKKDEYSDYELSEGAGMQMQ</sequence>
<dbReference type="RefSeq" id="WP_109727972.1">
    <property type="nucleotide sequence ID" value="NZ_QGDI01000018.1"/>
</dbReference>
<protein>
    <submittedName>
        <fullName evidence="1">Uncharacterized protein</fullName>
    </submittedName>
</protein>
<evidence type="ECO:0000313" key="1">
    <source>
        <dbReference type="EMBL" id="PWJ09878.1"/>
    </source>
</evidence>
<reference evidence="1 2" key="1">
    <citation type="submission" date="2018-05" db="EMBL/GenBank/DDBJ databases">
        <title>The Hungate 1000. A catalogue of reference genomes from the rumen microbiome.</title>
        <authorList>
            <person name="Kelly W."/>
        </authorList>
    </citation>
    <scope>NUCLEOTIDE SEQUENCE [LARGE SCALE GENOMIC DNA]</scope>
    <source>
        <strain evidence="1 2">SAb67</strain>
    </source>
</reference>
<dbReference type="EMBL" id="QGDI01000018">
    <property type="protein sequence ID" value="PWJ09878.1"/>
    <property type="molecule type" value="Genomic_DNA"/>
</dbReference>
<accession>A0A315XTK4</accession>
<proteinExistence type="predicted"/>